<keyword evidence="5" id="KW-0479">Metal-binding</keyword>
<organism evidence="10 11">
    <name type="scientific">Papaver nudicaule</name>
    <name type="common">Iceland poppy</name>
    <dbReference type="NCBI Taxonomy" id="74823"/>
    <lineage>
        <taxon>Eukaryota</taxon>
        <taxon>Viridiplantae</taxon>
        <taxon>Streptophyta</taxon>
        <taxon>Embryophyta</taxon>
        <taxon>Tracheophyta</taxon>
        <taxon>Spermatophyta</taxon>
        <taxon>Magnoliopsida</taxon>
        <taxon>Ranunculales</taxon>
        <taxon>Papaveraceae</taxon>
        <taxon>Papaveroideae</taxon>
        <taxon>Papaver</taxon>
    </lineage>
</organism>
<dbReference type="EMBL" id="JAJJMA010105090">
    <property type="protein sequence ID" value="MCL7030761.1"/>
    <property type="molecule type" value="Genomic_DNA"/>
</dbReference>
<evidence type="ECO:0000313" key="10">
    <source>
        <dbReference type="EMBL" id="MCL7030761.1"/>
    </source>
</evidence>
<keyword evidence="4" id="KW-0808">Transferase</keyword>
<dbReference type="SUPFAM" id="SSF57850">
    <property type="entry name" value="RING/U-box"/>
    <property type="match status" value="1"/>
</dbReference>
<comment type="catalytic activity">
    <reaction evidence="1">
        <text>S-ubiquitinyl-[E2 ubiquitin-conjugating enzyme]-L-cysteine + [acceptor protein]-L-lysine = [E2 ubiquitin-conjugating enzyme]-L-cysteine + N(6)-ubiquitinyl-[acceptor protein]-L-lysine.</text>
        <dbReference type="EC" id="2.3.2.27"/>
    </reaction>
</comment>
<evidence type="ECO:0000256" key="3">
    <source>
        <dbReference type="ARBA" id="ARBA00012483"/>
    </source>
</evidence>
<dbReference type="Proteomes" id="UP001177140">
    <property type="component" value="Unassembled WGS sequence"/>
</dbReference>
<keyword evidence="6" id="KW-0863">Zinc-finger</keyword>
<protein>
    <recommendedName>
        <fullName evidence="3">RING-type E3 ubiquitin transferase</fullName>
        <ecNumber evidence="3">2.3.2.27</ecNumber>
    </recommendedName>
</protein>
<evidence type="ECO:0000256" key="2">
    <source>
        <dbReference type="ARBA" id="ARBA00004906"/>
    </source>
</evidence>
<dbReference type="InterPro" id="IPR024766">
    <property type="entry name" value="Znf_RING_H2"/>
</dbReference>
<evidence type="ECO:0000256" key="8">
    <source>
        <dbReference type="ARBA" id="ARBA00022833"/>
    </source>
</evidence>
<comment type="caution">
    <text evidence="10">The sequence shown here is derived from an EMBL/GenBank/DDBJ whole genome shotgun (WGS) entry which is preliminary data.</text>
</comment>
<evidence type="ECO:0000256" key="6">
    <source>
        <dbReference type="ARBA" id="ARBA00022771"/>
    </source>
</evidence>
<dbReference type="PANTHER" id="PTHR22937">
    <property type="entry name" value="E3 UBIQUITIN-PROTEIN LIGASE RNF165"/>
    <property type="match status" value="1"/>
</dbReference>
<dbReference type="Gene3D" id="3.30.40.10">
    <property type="entry name" value="Zinc/RING finger domain, C3HC4 (zinc finger)"/>
    <property type="match status" value="1"/>
</dbReference>
<accession>A0AA41S8S6</accession>
<dbReference type="GO" id="GO:0061630">
    <property type="term" value="F:ubiquitin protein ligase activity"/>
    <property type="evidence" value="ECO:0007669"/>
    <property type="project" value="UniProtKB-EC"/>
</dbReference>
<dbReference type="Pfam" id="PF12678">
    <property type="entry name" value="zf-rbx1"/>
    <property type="match status" value="1"/>
</dbReference>
<evidence type="ECO:0000259" key="9">
    <source>
        <dbReference type="Pfam" id="PF12678"/>
    </source>
</evidence>
<evidence type="ECO:0000313" key="11">
    <source>
        <dbReference type="Proteomes" id="UP001177140"/>
    </source>
</evidence>
<dbReference type="GO" id="GO:0008270">
    <property type="term" value="F:zinc ion binding"/>
    <property type="evidence" value="ECO:0007669"/>
    <property type="project" value="UniProtKB-KW"/>
</dbReference>
<evidence type="ECO:0000256" key="5">
    <source>
        <dbReference type="ARBA" id="ARBA00022723"/>
    </source>
</evidence>
<evidence type="ECO:0000256" key="7">
    <source>
        <dbReference type="ARBA" id="ARBA00022786"/>
    </source>
</evidence>
<gene>
    <name evidence="10" type="ORF">MKW94_001654</name>
</gene>
<sequence>MQFQYQAADGHRLVDRNQDGSCTVHIRLVYDGRCRIPTVDTLRIENQQGNLVDNPSAYDVQFKFRDGHGVSHQFYIGRVLSSSNEIRSPNIDGMSYEEITELQERIGKVERGLSKEIISSQLKTRLHLGATTFYHENKDIIGTLDCQHEYHADCITQWLVQKNVCPLCKKQGLKPMEEENMKKGVAPPPPREP</sequence>
<dbReference type="PANTHER" id="PTHR22937:SF65">
    <property type="entry name" value="E3 UBIQUITIN-PROTEIN LIGASE ARK2C"/>
    <property type="match status" value="1"/>
</dbReference>
<proteinExistence type="predicted"/>
<evidence type="ECO:0000256" key="4">
    <source>
        <dbReference type="ARBA" id="ARBA00022679"/>
    </source>
</evidence>
<dbReference type="InterPro" id="IPR013083">
    <property type="entry name" value="Znf_RING/FYVE/PHD"/>
</dbReference>
<evidence type="ECO:0000256" key="1">
    <source>
        <dbReference type="ARBA" id="ARBA00000900"/>
    </source>
</evidence>
<dbReference type="EC" id="2.3.2.27" evidence="3"/>
<feature type="domain" description="Zinc finger RING-H2-type" evidence="9">
    <location>
        <begin position="145"/>
        <end position="169"/>
    </location>
</feature>
<comment type="pathway">
    <text evidence="2">Protein modification; protein ubiquitination.</text>
</comment>
<reference evidence="10" key="1">
    <citation type="submission" date="2022-03" db="EMBL/GenBank/DDBJ databases">
        <title>A functionally conserved STORR gene fusion in Papaver species that diverged 16.8 million years ago.</title>
        <authorList>
            <person name="Catania T."/>
        </authorList>
    </citation>
    <scope>NUCLEOTIDE SEQUENCE</scope>
    <source>
        <strain evidence="10">S-191538</strain>
    </source>
</reference>
<keyword evidence="8" id="KW-0862">Zinc</keyword>
<dbReference type="InterPro" id="IPR045191">
    <property type="entry name" value="MBR1/2-like"/>
</dbReference>
<dbReference type="AlphaFoldDB" id="A0AA41S8S6"/>
<keyword evidence="7" id="KW-0833">Ubl conjugation pathway</keyword>
<name>A0AA41S8S6_PAPNU</name>
<keyword evidence="11" id="KW-1185">Reference proteome</keyword>